<dbReference type="SUPFAM" id="SSF143422">
    <property type="entry name" value="Transposase IS200-like"/>
    <property type="match status" value="1"/>
</dbReference>
<organism evidence="3 4">
    <name type="scientific">Caldimonas aquatica</name>
    <dbReference type="NCBI Taxonomy" id="376175"/>
    <lineage>
        <taxon>Bacteria</taxon>
        <taxon>Pseudomonadati</taxon>
        <taxon>Pseudomonadota</taxon>
        <taxon>Betaproteobacteria</taxon>
        <taxon>Burkholderiales</taxon>
        <taxon>Sphaerotilaceae</taxon>
        <taxon>Caldimonas</taxon>
    </lineage>
</organism>
<dbReference type="InterPro" id="IPR002686">
    <property type="entry name" value="Transposase_17"/>
</dbReference>
<dbReference type="PANTHER" id="PTHR34322">
    <property type="entry name" value="TRANSPOSASE, Y1_TNP DOMAIN-CONTAINING"/>
    <property type="match status" value="1"/>
</dbReference>
<gene>
    <name evidence="3" type="ORF">OMP39_11550</name>
</gene>
<dbReference type="InterPro" id="IPR036515">
    <property type="entry name" value="Transposase_17_sf"/>
</dbReference>
<dbReference type="PANTHER" id="PTHR34322:SF2">
    <property type="entry name" value="TRANSPOSASE IS200-LIKE DOMAIN-CONTAINING PROTEIN"/>
    <property type="match status" value="1"/>
</dbReference>
<feature type="compositionally biased region" description="Basic residues" evidence="1">
    <location>
        <begin position="217"/>
        <end position="226"/>
    </location>
</feature>
<protein>
    <submittedName>
        <fullName evidence="3">Transposase</fullName>
    </submittedName>
</protein>
<evidence type="ECO:0000313" key="4">
    <source>
        <dbReference type="Proteomes" id="UP001163266"/>
    </source>
</evidence>
<dbReference type="EMBL" id="CP110257">
    <property type="protein sequence ID" value="UZD54304.1"/>
    <property type="molecule type" value="Genomic_DNA"/>
</dbReference>
<evidence type="ECO:0000259" key="2">
    <source>
        <dbReference type="SMART" id="SM01321"/>
    </source>
</evidence>
<reference evidence="3" key="1">
    <citation type="submission" date="2022-10" db="EMBL/GenBank/DDBJ databases">
        <title>Complete genome sequence of Schlegelella aquatica LMG 23380.</title>
        <authorList>
            <person name="Musilova J."/>
            <person name="Kourilova X."/>
            <person name="Bezdicek M."/>
            <person name="Hermankova K."/>
            <person name="Obruca S."/>
            <person name="Sedlar K."/>
        </authorList>
    </citation>
    <scope>NUCLEOTIDE SEQUENCE</scope>
    <source>
        <strain evidence="3">LMG 23380</strain>
    </source>
</reference>
<dbReference type="Gene3D" id="3.30.70.1290">
    <property type="entry name" value="Transposase IS200-like"/>
    <property type="match status" value="1"/>
</dbReference>
<evidence type="ECO:0000256" key="1">
    <source>
        <dbReference type="SAM" id="MobiDB-lite"/>
    </source>
</evidence>
<dbReference type="RefSeq" id="WP_264891873.1">
    <property type="nucleotide sequence ID" value="NZ_CP110257.1"/>
</dbReference>
<dbReference type="SMART" id="SM01321">
    <property type="entry name" value="Y1_Tnp"/>
    <property type="match status" value="1"/>
</dbReference>
<feature type="region of interest" description="Disordered" evidence="1">
    <location>
        <begin position="209"/>
        <end position="237"/>
    </location>
</feature>
<keyword evidence="4" id="KW-1185">Reference proteome</keyword>
<name>A0ABY6MP87_9BURK</name>
<evidence type="ECO:0000313" key="3">
    <source>
        <dbReference type="EMBL" id="UZD54304.1"/>
    </source>
</evidence>
<accession>A0ABY6MP87</accession>
<feature type="domain" description="Transposase IS200-like" evidence="2">
    <location>
        <begin position="9"/>
        <end position="123"/>
    </location>
</feature>
<dbReference type="Proteomes" id="UP001163266">
    <property type="component" value="Chromosome"/>
</dbReference>
<proteinExistence type="predicted"/>
<sequence>MARLARLAAPGLPHAVVQRGHNRQPVFLDEEDYRLYLTALREAVLPLRTALHAYVLLPGEVWMLLTPSQPDGLSRTMQAVGRRYAAAFNRRHARTGTLWDGRFRAGVVEPARLVTAMLAVETLPQRRGLVGQIDAWRWSSLAHHLGRRHDTLIHDAAPFWALGNTPFDREAAYARRLEEGVSGAEAEALESCALKGWAWGSAAFVAEVERTTERRAQPRPRGRPRKQAGEAPGQPSR</sequence>